<keyword evidence="9" id="KW-1185">Reference proteome</keyword>
<comment type="function">
    <text evidence="4">Acts as a negative regulator of abscisic acid (ABA) response.</text>
</comment>
<dbReference type="GO" id="GO:0005634">
    <property type="term" value="C:nucleus"/>
    <property type="evidence" value="ECO:0007669"/>
    <property type="project" value="UniProtKB-SubCell"/>
</dbReference>
<evidence type="ECO:0000256" key="4">
    <source>
        <dbReference type="RuleBase" id="RU369029"/>
    </source>
</evidence>
<comment type="caution">
    <text evidence="8">The sequence shown here is derived from an EMBL/GenBank/DDBJ whole genome shotgun (WGS) entry which is preliminary data.</text>
</comment>
<dbReference type="InterPro" id="IPR032310">
    <property type="entry name" value="NLS_NINJA_AFP-like"/>
</dbReference>
<evidence type="ECO:0000313" key="9">
    <source>
        <dbReference type="Proteomes" id="UP000289340"/>
    </source>
</evidence>
<accession>A0A445LMR3</accession>
<evidence type="ECO:0000256" key="1">
    <source>
        <dbReference type="ARBA" id="ARBA00004123"/>
    </source>
</evidence>
<dbReference type="Gramene" id="XM_028347635.1">
    <property type="protein sequence ID" value="XP_028203436.1"/>
    <property type="gene ID" value="LOC114387443"/>
</dbReference>
<feature type="compositionally biased region" description="Low complexity" evidence="5">
    <location>
        <begin position="242"/>
        <end position="263"/>
    </location>
</feature>
<feature type="domain" description="Ethylene-responsive binding factor-associated repression" evidence="6">
    <location>
        <begin position="88"/>
        <end position="123"/>
    </location>
</feature>
<comment type="similarity">
    <text evidence="2 4">Belongs to the Ninja family.</text>
</comment>
<name>A0A445LMR3_GLYSO</name>
<dbReference type="PANTHER" id="PTHR31413:SF46">
    <property type="entry name" value="NINJA-FAMILY PROTEIN AFP1"/>
    <property type="match status" value="1"/>
</dbReference>
<gene>
    <name evidence="8" type="ORF">D0Y65_003666</name>
</gene>
<evidence type="ECO:0000256" key="5">
    <source>
        <dbReference type="SAM" id="MobiDB-lite"/>
    </source>
</evidence>
<dbReference type="GO" id="GO:0007165">
    <property type="term" value="P:signal transduction"/>
    <property type="evidence" value="ECO:0007669"/>
    <property type="project" value="InterPro"/>
</dbReference>
<evidence type="ECO:0000259" key="7">
    <source>
        <dbReference type="Pfam" id="PF16135"/>
    </source>
</evidence>
<dbReference type="GO" id="GO:0045892">
    <property type="term" value="P:negative regulation of DNA-templated transcription"/>
    <property type="evidence" value="ECO:0007669"/>
    <property type="project" value="TreeGrafter"/>
</dbReference>
<dbReference type="EMBL" id="QZWG01000002">
    <property type="protein sequence ID" value="RZC24558.1"/>
    <property type="molecule type" value="Genomic_DNA"/>
</dbReference>
<keyword evidence="3 4" id="KW-0539">Nucleus</keyword>
<sequence length="411" mass="45109">MEDYKNRHSYQQQQQKQEEEEEEKEVVCEKMERYPRDLLQGFSLSGVTTVRDGNNNNNNINNNMMHQHHHHHVLHHHHEQQQQQHEVDDEEVELNLGLSLGGRFGVDKNAKKKKLLRSSSVVGTMPLFREDDAVAPSAAAFPALMRTSSLPTETEEEWRRRKEMQTLRRMEAKRRRSEKQRGSREVAGAGEEVEAGRSVAMGFNKFGSSAEAAVPPPPGWGVPGKQVVLGDVMGKGKGFQGLFGQPSSHGSADSQGGSSSSLSEMDSKAFLGSSSCGEAKSPISNISAQEQSSQDPAGSGGRTNENVTRTSKADQGENPSRKHHPSPKTMGRHIGTNSMEDMPCVFTKGDGPNGRRIEGILYKYGKGEEVRIMCVCHGNFLSPAEFVKHAGGGDVAHPLRHIVVNPSAAPF</sequence>
<dbReference type="PANTHER" id="PTHR31413">
    <property type="entry name" value="AFP HOMOLOG 2"/>
    <property type="match status" value="1"/>
</dbReference>
<dbReference type="Pfam" id="PF16136">
    <property type="entry name" value="NLS_NINJA_AFP"/>
    <property type="match status" value="1"/>
</dbReference>
<dbReference type="Pfam" id="PF16135">
    <property type="entry name" value="TDBD"/>
    <property type="match status" value="1"/>
</dbReference>
<dbReference type="InterPro" id="IPR012463">
    <property type="entry name" value="Ninja_motif"/>
</dbReference>
<feature type="region of interest" description="Disordered" evidence="5">
    <location>
        <begin position="239"/>
        <end position="339"/>
    </location>
</feature>
<dbReference type="InterPro" id="IPR031307">
    <property type="entry name" value="Ninja_fam"/>
</dbReference>
<evidence type="ECO:0000256" key="3">
    <source>
        <dbReference type="ARBA" id="ARBA00023242"/>
    </source>
</evidence>
<evidence type="ECO:0000259" key="6">
    <source>
        <dbReference type="Pfam" id="PF07897"/>
    </source>
</evidence>
<evidence type="ECO:0000256" key="2">
    <source>
        <dbReference type="ARBA" id="ARBA00006081"/>
    </source>
</evidence>
<protein>
    <recommendedName>
        <fullName evidence="4">Ninja-family protein</fullName>
    </recommendedName>
    <alternativeName>
        <fullName evidence="4">ABI-binding protein</fullName>
    </alternativeName>
</protein>
<dbReference type="Proteomes" id="UP000289340">
    <property type="component" value="Chromosome 2"/>
</dbReference>
<feature type="compositionally biased region" description="Polar residues" evidence="5">
    <location>
        <begin position="272"/>
        <end position="310"/>
    </location>
</feature>
<feature type="region of interest" description="Disordered" evidence="5">
    <location>
        <begin position="1"/>
        <end position="26"/>
    </location>
</feature>
<comment type="subcellular location">
    <subcellularLocation>
        <location evidence="1 4">Nucleus</location>
    </subcellularLocation>
</comment>
<dbReference type="Pfam" id="PF07897">
    <property type="entry name" value="EAR"/>
    <property type="match status" value="1"/>
</dbReference>
<dbReference type="InterPro" id="IPR032308">
    <property type="entry name" value="TDBD"/>
</dbReference>
<evidence type="ECO:0000313" key="8">
    <source>
        <dbReference type="EMBL" id="RZC24558.1"/>
    </source>
</evidence>
<organism evidence="8 9">
    <name type="scientific">Glycine soja</name>
    <name type="common">Wild soybean</name>
    <dbReference type="NCBI Taxonomy" id="3848"/>
    <lineage>
        <taxon>Eukaryota</taxon>
        <taxon>Viridiplantae</taxon>
        <taxon>Streptophyta</taxon>
        <taxon>Embryophyta</taxon>
        <taxon>Tracheophyta</taxon>
        <taxon>Spermatophyta</taxon>
        <taxon>Magnoliopsida</taxon>
        <taxon>eudicotyledons</taxon>
        <taxon>Gunneridae</taxon>
        <taxon>Pentapetalae</taxon>
        <taxon>rosids</taxon>
        <taxon>fabids</taxon>
        <taxon>Fabales</taxon>
        <taxon>Fabaceae</taxon>
        <taxon>Papilionoideae</taxon>
        <taxon>50 kb inversion clade</taxon>
        <taxon>NPAAA clade</taxon>
        <taxon>indigoferoid/millettioid clade</taxon>
        <taxon>Phaseoleae</taxon>
        <taxon>Glycine</taxon>
        <taxon>Glycine subgen. Soja</taxon>
    </lineage>
</organism>
<proteinExistence type="inferred from homology"/>
<reference evidence="8 9" key="1">
    <citation type="submission" date="2018-09" db="EMBL/GenBank/DDBJ databases">
        <title>A high-quality reference genome of wild soybean provides a powerful tool to mine soybean genomes.</title>
        <authorList>
            <person name="Xie M."/>
            <person name="Chung C.Y.L."/>
            <person name="Li M.-W."/>
            <person name="Wong F.-L."/>
            <person name="Chan T.-F."/>
            <person name="Lam H.-M."/>
        </authorList>
    </citation>
    <scope>NUCLEOTIDE SEQUENCE [LARGE SCALE GENOMIC DNA]</scope>
    <source>
        <strain evidence="9">cv. W05</strain>
        <tissue evidence="8">Hypocotyl of etiolated seedlings</tissue>
    </source>
</reference>
<feature type="domain" description="Tify" evidence="7">
    <location>
        <begin position="371"/>
        <end position="403"/>
    </location>
</feature>
<dbReference type="GO" id="GO:0009737">
    <property type="term" value="P:response to abscisic acid"/>
    <property type="evidence" value="ECO:0007669"/>
    <property type="project" value="TreeGrafter"/>
</dbReference>
<dbReference type="AlphaFoldDB" id="A0A445LMR3"/>
<feature type="region of interest" description="Disordered" evidence="5">
    <location>
        <begin position="167"/>
        <end position="193"/>
    </location>
</feature>